<dbReference type="Proteomes" id="UP000283569">
    <property type="component" value="Unassembled WGS sequence"/>
</dbReference>
<proteinExistence type="predicted"/>
<dbReference type="EMBL" id="MRDB01000114">
    <property type="protein sequence ID" value="RKL22793.1"/>
    <property type="molecule type" value="Genomic_DNA"/>
</dbReference>
<feature type="chain" id="PRO_5019460497" evidence="2">
    <location>
        <begin position="22"/>
        <end position="220"/>
    </location>
</feature>
<comment type="caution">
    <text evidence="3">The sequence shown here is derived from an EMBL/GenBank/DDBJ whole genome shotgun (WGS) entry which is preliminary data.</text>
</comment>
<evidence type="ECO:0000256" key="1">
    <source>
        <dbReference type="SAM" id="MobiDB-lite"/>
    </source>
</evidence>
<evidence type="ECO:0000256" key="2">
    <source>
        <dbReference type="SAM" id="SignalP"/>
    </source>
</evidence>
<evidence type="ECO:0000313" key="3">
    <source>
        <dbReference type="EMBL" id="RKL22793.1"/>
    </source>
</evidence>
<accession>A0A420S0M8</accession>
<name>A0A420S0M8_GIBIN</name>
<sequence length="220" mass="24211">MNTLQALLLPFALAASTQVLAADYATCLLDKLPGVKNAPAHAAALNLCAQQHPDKFFDVRRGSGRGLLGPKSPEQCTLDKARDTSWQPAAGMIMRACGCLYTPSAGPTDMCERYPLSAEIRAQHPLVKTDADLLKLETHYRKIYTSHPDADALFARKDFWAWVTQDKGRENAITKGSTDTVIRTMSEFKANDWERGTMKAPPSGSNPFADPNYGRELLQK</sequence>
<feature type="signal peptide" evidence="2">
    <location>
        <begin position="1"/>
        <end position="21"/>
    </location>
</feature>
<protein>
    <submittedName>
        <fullName evidence="3">Uncharacterized protein</fullName>
    </submittedName>
</protein>
<gene>
    <name evidence="3" type="ORF">BFJ72_g14598</name>
</gene>
<feature type="region of interest" description="Disordered" evidence="1">
    <location>
        <begin position="192"/>
        <end position="220"/>
    </location>
</feature>
<keyword evidence="2" id="KW-0732">Signal</keyword>
<dbReference type="AlphaFoldDB" id="A0A420S0M8"/>
<reference evidence="3 4" key="1">
    <citation type="journal article" date="2018" name="Sci. Rep.">
        <title>Characterisation of pathogen-specific regions and novel effector candidates in Fusarium oxysporum f. sp. cepae.</title>
        <authorList>
            <person name="Armitage A.D."/>
            <person name="Taylor A."/>
            <person name="Sobczyk M.K."/>
            <person name="Baxter L."/>
            <person name="Greenfield B.P."/>
            <person name="Bates H.J."/>
            <person name="Wilson F."/>
            <person name="Jackson A.C."/>
            <person name="Ott S."/>
            <person name="Harrison R.J."/>
            <person name="Clarkson J.P."/>
        </authorList>
    </citation>
    <scope>NUCLEOTIDE SEQUENCE [LARGE SCALE GENOMIC DNA]</scope>
    <source>
        <strain evidence="3 4">Fp_A8</strain>
    </source>
</reference>
<evidence type="ECO:0000313" key="4">
    <source>
        <dbReference type="Proteomes" id="UP000283569"/>
    </source>
</evidence>
<organism evidence="3 4">
    <name type="scientific">Gibberella intermedia</name>
    <name type="common">Bulb rot disease fungus</name>
    <name type="synonym">Fusarium proliferatum</name>
    <dbReference type="NCBI Taxonomy" id="948311"/>
    <lineage>
        <taxon>Eukaryota</taxon>
        <taxon>Fungi</taxon>
        <taxon>Dikarya</taxon>
        <taxon>Ascomycota</taxon>
        <taxon>Pezizomycotina</taxon>
        <taxon>Sordariomycetes</taxon>
        <taxon>Hypocreomycetidae</taxon>
        <taxon>Hypocreales</taxon>
        <taxon>Nectriaceae</taxon>
        <taxon>Fusarium</taxon>
        <taxon>Fusarium fujikuroi species complex</taxon>
    </lineage>
</organism>